<accession>A0A1I1T0S8</accession>
<reference evidence="2" key="1">
    <citation type="submission" date="2016-10" db="EMBL/GenBank/DDBJ databases">
        <authorList>
            <person name="Varghese N."/>
            <person name="Submissions S."/>
        </authorList>
    </citation>
    <scope>NUCLEOTIDE SEQUENCE [LARGE SCALE GENOMIC DNA]</scope>
    <source>
        <strain evidence="2">JCM 2783</strain>
    </source>
</reference>
<gene>
    <name evidence="1" type="ORF">SAMN05216372_102223</name>
</gene>
<dbReference type="PROSITE" id="PS51257">
    <property type="entry name" value="PROKAR_LIPOPROTEIN"/>
    <property type="match status" value="1"/>
</dbReference>
<dbReference type="RefSeq" id="WP_093501639.1">
    <property type="nucleotide sequence ID" value="NZ_BSSG01000002.1"/>
</dbReference>
<name>A0A1I1T0S8_PSEOC</name>
<dbReference type="AlphaFoldDB" id="A0A1I1T0S8"/>
<dbReference type="EMBL" id="FOMO01000002">
    <property type="protein sequence ID" value="SFD52289.1"/>
    <property type="molecule type" value="Genomic_DNA"/>
</dbReference>
<sequence>MKSLMAGFAVLLLLTGCTTPGKPPALQVPVTGKINPTRVQVTPSEADIESAKASLFTAIDADGVEFDTLFGTAANAAGDDLAVCGFAKRDDQEGALYFAYYNGELLLWDEAAPHGTSTENQFLAMICSYR</sequence>
<dbReference type="Proteomes" id="UP000243950">
    <property type="component" value="Unassembled WGS sequence"/>
</dbReference>
<evidence type="ECO:0000313" key="1">
    <source>
        <dbReference type="EMBL" id="SFD52289.1"/>
    </source>
</evidence>
<protein>
    <recommendedName>
        <fullName evidence="3">Lipoprotein</fullName>
    </recommendedName>
</protein>
<organism evidence="1 2">
    <name type="scientific">Pseudomonas straminea</name>
    <dbReference type="NCBI Taxonomy" id="47882"/>
    <lineage>
        <taxon>Bacteria</taxon>
        <taxon>Pseudomonadati</taxon>
        <taxon>Pseudomonadota</taxon>
        <taxon>Gammaproteobacteria</taxon>
        <taxon>Pseudomonadales</taxon>
        <taxon>Pseudomonadaceae</taxon>
        <taxon>Phytopseudomonas</taxon>
    </lineage>
</organism>
<evidence type="ECO:0000313" key="2">
    <source>
        <dbReference type="Proteomes" id="UP000243950"/>
    </source>
</evidence>
<evidence type="ECO:0008006" key="3">
    <source>
        <dbReference type="Google" id="ProtNLM"/>
    </source>
</evidence>
<keyword evidence="2" id="KW-1185">Reference proteome</keyword>
<proteinExistence type="predicted"/>